<name>A0A015KVQ5_RHIIW</name>
<dbReference type="OrthoDB" id="2340603at2759"/>
<dbReference type="Pfam" id="PF07714">
    <property type="entry name" value="PK_Tyr_Ser-Thr"/>
    <property type="match status" value="1"/>
</dbReference>
<dbReference type="PROSITE" id="PS50011">
    <property type="entry name" value="PROTEIN_KINASE_DOM"/>
    <property type="match status" value="1"/>
</dbReference>
<evidence type="ECO:0000313" key="7">
    <source>
        <dbReference type="EMBL" id="EXX64101.1"/>
    </source>
</evidence>
<keyword evidence="2" id="KW-0547">Nucleotide-binding</keyword>
<evidence type="ECO:0000256" key="2">
    <source>
        <dbReference type="ARBA" id="ARBA00022741"/>
    </source>
</evidence>
<dbReference type="GO" id="GO:0004674">
    <property type="term" value="F:protein serine/threonine kinase activity"/>
    <property type="evidence" value="ECO:0007669"/>
    <property type="project" value="TreeGrafter"/>
</dbReference>
<evidence type="ECO:0000256" key="1">
    <source>
        <dbReference type="ARBA" id="ARBA00022679"/>
    </source>
</evidence>
<dbReference type="HOGENOM" id="CLU_000288_7_0_1"/>
<reference evidence="7 8" key="1">
    <citation type="submission" date="2014-02" db="EMBL/GenBank/DDBJ databases">
        <title>Single nucleus genome sequencing reveals high similarity among nuclei of an endomycorrhizal fungus.</title>
        <authorList>
            <person name="Lin K."/>
            <person name="Geurts R."/>
            <person name="Zhang Z."/>
            <person name="Limpens E."/>
            <person name="Saunders D.G."/>
            <person name="Mu D."/>
            <person name="Pang E."/>
            <person name="Cao H."/>
            <person name="Cha H."/>
            <person name="Lin T."/>
            <person name="Zhou Q."/>
            <person name="Shang Y."/>
            <person name="Li Y."/>
            <person name="Ivanov S."/>
            <person name="Sharma T."/>
            <person name="Velzen R.V."/>
            <person name="Ruijter N.D."/>
            <person name="Aanen D.K."/>
            <person name="Win J."/>
            <person name="Kamoun S."/>
            <person name="Bisseling T."/>
            <person name="Huang S."/>
        </authorList>
    </citation>
    <scope>NUCLEOTIDE SEQUENCE [LARGE SCALE GENOMIC DNA]</scope>
    <source>
        <strain evidence="8">DAOM197198w</strain>
    </source>
</reference>
<gene>
    <name evidence="7" type="ORF">RirG_145970</name>
</gene>
<dbReference type="EMBL" id="JEMT01023640">
    <property type="protein sequence ID" value="EXX64101.1"/>
    <property type="molecule type" value="Genomic_DNA"/>
</dbReference>
<feature type="domain" description="Protein kinase" evidence="6">
    <location>
        <begin position="1"/>
        <end position="185"/>
    </location>
</feature>
<dbReference type="InterPro" id="IPR001245">
    <property type="entry name" value="Ser-Thr/Tyr_kinase_cat_dom"/>
</dbReference>
<dbReference type="SUPFAM" id="SSF56112">
    <property type="entry name" value="Protein kinase-like (PK-like)"/>
    <property type="match status" value="1"/>
</dbReference>
<dbReference type="PANTHER" id="PTHR44329:SF288">
    <property type="entry name" value="MITOGEN-ACTIVATED PROTEIN KINASE KINASE KINASE 20"/>
    <property type="match status" value="1"/>
</dbReference>
<feature type="compositionally biased region" description="Acidic residues" evidence="5">
    <location>
        <begin position="315"/>
        <end position="326"/>
    </location>
</feature>
<dbReference type="AlphaFoldDB" id="A0A015KVQ5"/>
<dbReference type="GO" id="GO:0005524">
    <property type="term" value="F:ATP binding"/>
    <property type="evidence" value="ECO:0007669"/>
    <property type="project" value="UniProtKB-KW"/>
</dbReference>
<organism evidence="7 8">
    <name type="scientific">Rhizophagus irregularis (strain DAOM 197198w)</name>
    <name type="common">Glomus intraradices</name>
    <dbReference type="NCBI Taxonomy" id="1432141"/>
    <lineage>
        <taxon>Eukaryota</taxon>
        <taxon>Fungi</taxon>
        <taxon>Fungi incertae sedis</taxon>
        <taxon>Mucoromycota</taxon>
        <taxon>Glomeromycotina</taxon>
        <taxon>Glomeromycetes</taxon>
        <taxon>Glomerales</taxon>
        <taxon>Glomeraceae</taxon>
        <taxon>Rhizophagus</taxon>
    </lineage>
</organism>
<evidence type="ECO:0000313" key="8">
    <source>
        <dbReference type="Proteomes" id="UP000022910"/>
    </source>
</evidence>
<sequence length="326" mass="38330">MLVIRKKDVDLRNYLQQNHNLLTWKERISIIYEITSALYFIHKENAIHRDLHSGNILYSKFNDSWYISDLGFCGPADKSSKSIYGNLPYIAPEVIIGKDYTFKSDIYTIAILMWEISSGQLPFINYKYDDYDLAMDIINGMRPEIVLEIPLEYKKLMEQCWDADPSRRLDIITLDEKIGEIHLLYQSKPDELTLQSNVNSNDLEMNKTNMNYTSSRLFTTKVYQFENFPEPRNATKEEQKAFYSKSYNFTIPYNVDDFDSQISKDNSKSELSKEFIKLKINDIQTDYNEEKIMPQRIVIDDGDEMYNDPNLHSEEQDELEIPDGKN</sequence>
<dbReference type="Proteomes" id="UP000022910">
    <property type="component" value="Unassembled WGS sequence"/>
</dbReference>
<evidence type="ECO:0000259" key="6">
    <source>
        <dbReference type="PROSITE" id="PS50011"/>
    </source>
</evidence>
<comment type="caution">
    <text evidence="7">The sequence shown here is derived from an EMBL/GenBank/DDBJ whole genome shotgun (WGS) entry which is preliminary data.</text>
</comment>
<protein>
    <submittedName>
        <fullName evidence="7">Ste20p</fullName>
    </submittedName>
</protein>
<feature type="region of interest" description="Disordered" evidence="5">
    <location>
        <begin position="302"/>
        <end position="326"/>
    </location>
</feature>
<keyword evidence="3" id="KW-0418">Kinase</keyword>
<evidence type="ECO:0000256" key="4">
    <source>
        <dbReference type="ARBA" id="ARBA00022840"/>
    </source>
</evidence>
<dbReference type="InterPro" id="IPR011009">
    <property type="entry name" value="Kinase-like_dom_sf"/>
</dbReference>
<keyword evidence="8" id="KW-1185">Reference proteome</keyword>
<accession>A0A015KVQ5</accession>
<evidence type="ECO:0000256" key="5">
    <source>
        <dbReference type="SAM" id="MobiDB-lite"/>
    </source>
</evidence>
<dbReference type="Gene3D" id="1.10.510.10">
    <property type="entry name" value="Transferase(Phosphotransferase) domain 1"/>
    <property type="match status" value="1"/>
</dbReference>
<evidence type="ECO:0000256" key="3">
    <source>
        <dbReference type="ARBA" id="ARBA00022777"/>
    </source>
</evidence>
<proteinExistence type="predicted"/>
<dbReference type="InterPro" id="IPR051681">
    <property type="entry name" value="Ser/Thr_Kinases-Pseudokinases"/>
</dbReference>
<dbReference type="PANTHER" id="PTHR44329">
    <property type="entry name" value="SERINE/THREONINE-PROTEIN KINASE TNNI3K-RELATED"/>
    <property type="match status" value="1"/>
</dbReference>
<keyword evidence="4" id="KW-0067">ATP-binding</keyword>
<dbReference type="InterPro" id="IPR000719">
    <property type="entry name" value="Prot_kinase_dom"/>
</dbReference>
<keyword evidence="1" id="KW-0808">Transferase</keyword>